<dbReference type="GO" id="GO:0046872">
    <property type="term" value="F:metal ion binding"/>
    <property type="evidence" value="ECO:0007669"/>
    <property type="project" value="UniProtKB-KW"/>
</dbReference>
<reference evidence="5 6" key="1">
    <citation type="submission" date="2019-10" db="EMBL/GenBank/DDBJ databases">
        <title>Genome sequence of Luteimicrobium xylanilyticum HY-24.</title>
        <authorList>
            <person name="Kim D.Y."/>
            <person name="Park H.-Y."/>
        </authorList>
    </citation>
    <scope>NUCLEOTIDE SEQUENCE [LARGE SCALE GENOMIC DNA]</scope>
    <source>
        <strain evidence="5 6">HY-24</strain>
    </source>
</reference>
<dbReference type="InterPro" id="IPR013108">
    <property type="entry name" value="Amidohydro_3"/>
</dbReference>
<sequence>MKPPCLERARLADGRLVDLALDACGTTVVDLREAAESGPATGSEEAWTFDGWVGAGRRLEPGGSVDLGGRLVLPPFVNGHVHLDKTFVGSRWQPYRGGPTVSERVAVERELRNEVDVPVAHRALALAEALIGQGTGVARTHVDVDPDVRLDHLEAVLALRESLGGRLDLQVVAFPQSGVLTSPGVAELLDEAVLQGADVVGGLDPHEFDGDAERHLDAVFAIAERRSVPVDLHLHELGRHGERALELLADRTEAHGMQGLVTVSHAYGLGTLSAESLRRVGERLARADVRVMTNGPAGPMPPVLLLRSLGVTVFSGTDNVRDAWWPYGDGDMLTVARTVAYQSGFRRDEELEVALDLVTDAAAHALALDGYGIAPGRPADLVILEASCAAEAVAAPARRTVVRSGTPLTAATTPLTPAPRAGSIRPQNHLTSSRS</sequence>
<dbReference type="SUPFAM" id="SSF51556">
    <property type="entry name" value="Metallo-dependent hydrolases"/>
    <property type="match status" value="1"/>
</dbReference>
<dbReference type="InterPro" id="IPR052349">
    <property type="entry name" value="Metallo-hydrolase_Enzymes"/>
</dbReference>
<feature type="region of interest" description="Disordered" evidence="3">
    <location>
        <begin position="405"/>
        <end position="435"/>
    </location>
</feature>
<dbReference type="GO" id="GO:0004131">
    <property type="term" value="F:cytosine deaminase activity"/>
    <property type="evidence" value="ECO:0007669"/>
    <property type="project" value="UniProtKB-EC"/>
</dbReference>
<dbReference type="FunFam" id="3.20.20.140:FF:000019">
    <property type="entry name" value="Cytosine deaminase"/>
    <property type="match status" value="1"/>
</dbReference>
<dbReference type="KEGG" id="lxl:KDY119_00193"/>
<proteinExistence type="predicted"/>
<feature type="domain" description="Amidohydrolase 3" evidence="4">
    <location>
        <begin position="65"/>
        <end position="402"/>
    </location>
</feature>
<dbReference type="EC" id="3.5.4.21" evidence="5"/>
<feature type="compositionally biased region" description="Low complexity" evidence="3">
    <location>
        <begin position="405"/>
        <end position="419"/>
    </location>
</feature>
<feature type="compositionally biased region" description="Polar residues" evidence="3">
    <location>
        <begin position="425"/>
        <end position="435"/>
    </location>
</feature>
<keyword evidence="6" id="KW-1185">Reference proteome</keyword>
<keyword evidence="1" id="KW-0479">Metal-binding</keyword>
<evidence type="ECO:0000256" key="1">
    <source>
        <dbReference type="ARBA" id="ARBA00022723"/>
    </source>
</evidence>
<gene>
    <name evidence="5" type="primary">codA</name>
    <name evidence="5" type="ORF">KDY119_00193</name>
</gene>
<dbReference type="EMBL" id="CP045529">
    <property type="protein sequence ID" value="QFU96706.1"/>
    <property type="molecule type" value="Genomic_DNA"/>
</dbReference>
<dbReference type="OrthoDB" id="3366604at2"/>
<dbReference type="EC" id="3.5.4.1" evidence="5"/>
<accession>A0A5P9Q609</accession>
<name>A0A5P9Q609_9MICO</name>
<keyword evidence="2 5" id="KW-0378">Hydrolase</keyword>
<dbReference type="PANTHER" id="PTHR32027:SF9">
    <property type="entry name" value="BLL3847 PROTEIN"/>
    <property type="match status" value="1"/>
</dbReference>
<dbReference type="CDD" id="cd01293">
    <property type="entry name" value="Bact_CD"/>
    <property type="match status" value="1"/>
</dbReference>
<evidence type="ECO:0000313" key="5">
    <source>
        <dbReference type="EMBL" id="QFU96706.1"/>
    </source>
</evidence>
<dbReference type="Pfam" id="PF07969">
    <property type="entry name" value="Amidohydro_3"/>
    <property type="match status" value="1"/>
</dbReference>
<evidence type="ECO:0000259" key="4">
    <source>
        <dbReference type="Pfam" id="PF07969"/>
    </source>
</evidence>
<dbReference type="PANTHER" id="PTHR32027">
    <property type="entry name" value="CYTOSINE DEAMINASE"/>
    <property type="match status" value="1"/>
</dbReference>
<dbReference type="AlphaFoldDB" id="A0A5P9Q609"/>
<evidence type="ECO:0000256" key="3">
    <source>
        <dbReference type="SAM" id="MobiDB-lite"/>
    </source>
</evidence>
<dbReference type="Gene3D" id="2.30.40.10">
    <property type="entry name" value="Urease, subunit C, domain 1"/>
    <property type="match status" value="1"/>
</dbReference>
<protein>
    <submittedName>
        <fullName evidence="5">Cytosine deaminase</fullName>
        <ecNumber evidence="5">3.5.4.1</ecNumber>
        <ecNumber evidence="5">3.5.4.21</ecNumber>
    </submittedName>
</protein>
<dbReference type="InterPro" id="IPR011059">
    <property type="entry name" value="Metal-dep_hydrolase_composite"/>
</dbReference>
<organism evidence="5 6">
    <name type="scientific">Luteimicrobium xylanilyticum</name>
    <dbReference type="NCBI Taxonomy" id="1133546"/>
    <lineage>
        <taxon>Bacteria</taxon>
        <taxon>Bacillati</taxon>
        <taxon>Actinomycetota</taxon>
        <taxon>Actinomycetes</taxon>
        <taxon>Micrococcales</taxon>
        <taxon>Luteimicrobium</taxon>
    </lineage>
</organism>
<evidence type="ECO:0000313" key="6">
    <source>
        <dbReference type="Proteomes" id="UP000326702"/>
    </source>
</evidence>
<dbReference type="InterPro" id="IPR032466">
    <property type="entry name" value="Metal_Hydrolase"/>
</dbReference>
<dbReference type="GO" id="GO:0047790">
    <property type="term" value="F:creatinine deaminase activity"/>
    <property type="evidence" value="ECO:0007669"/>
    <property type="project" value="UniProtKB-EC"/>
</dbReference>
<dbReference type="Proteomes" id="UP000326702">
    <property type="component" value="Chromosome"/>
</dbReference>
<evidence type="ECO:0000256" key="2">
    <source>
        <dbReference type="ARBA" id="ARBA00022801"/>
    </source>
</evidence>
<dbReference type="NCBIfam" id="NF004636">
    <property type="entry name" value="PRK05985.1"/>
    <property type="match status" value="1"/>
</dbReference>
<dbReference type="Gene3D" id="3.20.20.140">
    <property type="entry name" value="Metal-dependent hydrolases"/>
    <property type="match status" value="1"/>
</dbReference>